<evidence type="ECO:0000313" key="1">
    <source>
        <dbReference type="EMBL" id="EKD44320.1"/>
    </source>
</evidence>
<proteinExistence type="predicted"/>
<name>K1YMX5_9BACT</name>
<dbReference type="AlphaFoldDB" id="K1YMX5"/>
<sequence>MKSKNIKRLKEGLGRWNFYRVQYLVTDDYSPLLIFHSNQRKILNNSIDFSEEKQKKIERNAIGMRKMKDNFVVSRTGDENDWRKMHYF</sequence>
<organism evidence="1">
    <name type="scientific">uncultured bacterium</name>
    <name type="common">gcode 4</name>
    <dbReference type="NCBI Taxonomy" id="1234023"/>
    <lineage>
        <taxon>Bacteria</taxon>
        <taxon>environmental samples</taxon>
    </lineage>
</organism>
<dbReference type="EMBL" id="AMFJ01028910">
    <property type="protein sequence ID" value="EKD44320.1"/>
    <property type="molecule type" value="Genomic_DNA"/>
</dbReference>
<accession>K1YMX5</accession>
<comment type="caution">
    <text evidence="1">The sequence shown here is derived from an EMBL/GenBank/DDBJ whole genome shotgun (WGS) entry which is preliminary data.</text>
</comment>
<protein>
    <submittedName>
        <fullName evidence="1">Uncharacterized protein</fullName>
    </submittedName>
</protein>
<reference evidence="1" key="1">
    <citation type="journal article" date="2012" name="Science">
        <title>Fermentation, hydrogen, and sulfur metabolism in multiple uncultivated bacterial phyla.</title>
        <authorList>
            <person name="Wrighton K.C."/>
            <person name="Thomas B.C."/>
            <person name="Sharon I."/>
            <person name="Miller C.S."/>
            <person name="Castelle C.J."/>
            <person name="VerBerkmoes N.C."/>
            <person name="Wilkins M.J."/>
            <person name="Hettich R.L."/>
            <person name="Lipton M.S."/>
            <person name="Williams K.H."/>
            <person name="Long P.E."/>
            <person name="Banfield J.F."/>
        </authorList>
    </citation>
    <scope>NUCLEOTIDE SEQUENCE [LARGE SCALE GENOMIC DNA]</scope>
</reference>
<gene>
    <name evidence="1" type="ORF">ACD_71C00179G0015</name>
</gene>